<evidence type="ECO:0000256" key="6">
    <source>
        <dbReference type="ARBA" id="ARBA00022763"/>
    </source>
</evidence>
<dbReference type="InterPro" id="IPR029068">
    <property type="entry name" value="Glyas_Bleomycin-R_OHBP_Dase"/>
</dbReference>
<comment type="catalytic activity">
    <reaction evidence="9">
        <text>DNA(n) + a 2'-deoxyribonucleoside 5'-triphosphate = DNA(n+1) + diphosphate</text>
        <dbReference type="Rhea" id="RHEA:22508"/>
        <dbReference type="Rhea" id="RHEA-COMP:17339"/>
        <dbReference type="Rhea" id="RHEA-COMP:17340"/>
        <dbReference type="ChEBI" id="CHEBI:33019"/>
        <dbReference type="ChEBI" id="CHEBI:61560"/>
        <dbReference type="ChEBI" id="CHEBI:173112"/>
        <dbReference type="EC" id="2.7.7.7"/>
    </reaction>
</comment>
<feature type="region of interest" description="Disordered" evidence="10">
    <location>
        <begin position="1264"/>
        <end position="1311"/>
    </location>
</feature>
<protein>
    <recommendedName>
        <fullName evidence="1">DNA-directed DNA polymerase</fullName>
        <ecNumber evidence="1">2.7.7.7</ecNumber>
    </recommendedName>
</protein>
<dbReference type="PROSITE" id="PS51819">
    <property type="entry name" value="VOC"/>
    <property type="match status" value="1"/>
</dbReference>
<dbReference type="InterPro" id="IPR040982">
    <property type="entry name" value="DNA_pol3_finger"/>
</dbReference>
<feature type="region of interest" description="Disordered" evidence="10">
    <location>
        <begin position="1"/>
        <end position="93"/>
    </location>
</feature>
<name>A0A699GG95_TANCI</name>
<keyword evidence="11" id="KW-0472">Membrane</keyword>
<feature type="compositionally biased region" description="Gly residues" evidence="10">
    <location>
        <begin position="391"/>
        <end position="406"/>
    </location>
</feature>
<accession>A0A699GG95</accession>
<evidence type="ECO:0000256" key="9">
    <source>
        <dbReference type="ARBA" id="ARBA00049244"/>
    </source>
</evidence>
<evidence type="ECO:0000256" key="2">
    <source>
        <dbReference type="ARBA" id="ARBA00022490"/>
    </source>
</evidence>
<keyword evidence="11" id="KW-0812">Transmembrane</keyword>
<dbReference type="InterPro" id="IPR011708">
    <property type="entry name" value="DNA_pol3_alpha_NTPase_dom"/>
</dbReference>
<dbReference type="SUPFAM" id="SSF54593">
    <property type="entry name" value="Glyoxalase/Bleomycin resistance protein/Dihydroxybiphenyl dioxygenase"/>
    <property type="match status" value="1"/>
</dbReference>
<reference evidence="13" key="1">
    <citation type="journal article" date="2019" name="Sci. Rep.">
        <title>Draft genome of Tanacetum cinerariifolium, the natural source of mosquito coil.</title>
        <authorList>
            <person name="Yamashiro T."/>
            <person name="Shiraishi A."/>
            <person name="Satake H."/>
            <person name="Nakayama K."/>
        </authorList>
    </citation>
    <scope>NUCLEOTIDE SEQUENCE</scope>
</reference>
<dbReference type="InterPro" id="IPR029460">
    <property type="entry name" value="DNAPol_HHH"/>
</dbReference>
<keyword evidence="5" id="KW-0235">DNA replication</keyword>
<keyword evidence="8" id="KW-0234">DNA repair</keyword>
<feature type="domain" description="VOC" evidence="12">
    <location>
        <begin position="1319"/>
        <end position="1442"/>
    </location>
</feature>
<gene>
    <name evidence="13" type="ORF">Tci_000479</name>
</gene>
<dbReference type="GO" id="GO:0003887">
    <property type="term" value="F:DNA-directed DNA polymerase activity"/>
    <property type="evidence" value="ECO:0007669"/>
    <property type="project" value="UniProtKB-KW"/>
</dbReference>
<dbReference type="Gene3D" id="3.10.180.10">
    <property type="entry name" value="2,3-Dihydroxybiphenyl 1,2-Dioxygenase, domain 1"/>
    <property type="match status" value="1"/>
</dbReference>
<evidence type="ECO:0000259" key="12">
    <source>
        <dbReference type="PROSITE" id="PS51819"/>
    </source>
</evidence>
<keyword evidence="7" id="KW-0239">DNA-directed DNA polymerase</keyword>
<dbReference type="EC" id="2.7.7.7" evidence="1"/>
<dbReference type="InterPro" id="IPR004805">
    <property type="entry name" value="DnaE2/DnaE/PolC"/>
</dbReference>
<evidence type="ECO:0000256" key="3">
    <source>
        <dbReference type="ARBA" id="ARBA00022679"/>
    </source>
</evidence>
<dbReference type="InterPro" id="IPR037523">
    <property type="entry name" value="VOC_core"/>
</dbReference>
<dbReference type="GO" id="GO:0006260">
    <property type="term" value="P:DNA replication"/>
    <property type="evidence" value="ECO:0007669"/>
    <property type="project" value="UniProtKB-KW"/>
</dbReference>
<keyword evidence="2" id="KW-0963">Cytoplasm</keyword>
<keyword evidence="3" id="KW-0808">Transferase</keyword>
<feature type="region of interest" description="Disordered" evidence="10">
    <location>
        <begin position="1135"/>
        <end position="1174"/>
    </location>
</feature>
<evidence type="ECO:0000256" key="11">
    <source>
        <dbReference type="SAM" id="Phobius"/>
    </source>
</evidence>
<evidence type="ECO:0000256" key="7">
    <source>
        <dbReference type="ARBA" id="ARBA00022932"/>
    </source>
</evidence>
<feature type="compositionally biased region" description="Basic and acidic residues" evidence="10">
    <location>
        <begin position="1268"/>
        <end position="1282"/>
    </location>
</feature>
<organism evidence="13">
    <name type="scientific">Tanacetum cinerariifolium</name>
    <name type="common">Dalmatian daisy</name>
    <name type="synonym">Chrysanthemum cinerariifolium</name>
    <dbReference type="NCBI Taxonomy" id="118510"/>
    <lineage>
        <taxon>Eukaryota</taxon>
        <taxon>Viridiplantae</taxon>
        <taxon>Streptophyta</taxon>
        <taxon>Embryophyta</taxon>
        <taxon>Tracheophyta</taxon>
        <taxon>Spermatophyta</taxon>
        <taxon>Magnoliopsida</taxon>
        <taxon>eudicotyledons</taxon>
        <taxon>Gunneridae</taxon>
        <taxon>Pentapetalae</taxon>
        <taxon>asterids</taxon>
        <taxon>campanulids</taxon>
        <taxon>Asterales</taxon>
        <taxon>Asteraceae</taxon>
        <taxon>Asteroideae</taxon>
        <taxon>Anthemideae</taxon>
        <taxon>Anthemidinae</taxon>
        <taxon>Tanacetum</taxon>
    </lineage>
</organism>
<comment type="caution">
    <text evidence="13">The sequence shown here is derived from an EMBL/GenBank/DDBJ whole genome shotgun (WGS) entry which is preliminary data.</text>
</comment>
<feature type="compositionally biased region" description="Low complexity" evidence="10">
    <location>
        <begin position="407"/>
        <end position="422"/>
    </location>
</feature>
<dbReference type="PANTHER" id="PTHR32294">
    <property type="entry name" value="DNA POLYMERASE III SUBUNIT ALPHA"/>
    <property type="match status" value="1"/>
</dbReference>
<dbReference type="GO" id="GO:0008408">
    <property type="term" value="F:3'-5' exonuclease activity"/>
    <property type="evidence" value="ECO:0007669"/>
    <property type="project" value="InterPro"/>
</dbReference>
<dbReference type="Pfam" id="PF17657">
    <property type="entry name" value="DNA_pol3_finger"/>
    <property type="match status" value="1"/>
</dbReference>
<evidence type="ECO:0000256" key="4">
    <source>
        <dbReference type="ARBA" id="ARBA00022695"/>
    </source>
</evidence>
<keyword evidence="6" id="KW-0227">DNA damage</keyword>
<proteinExistence type="predicted"/>
<feature type="region of interest" description="Disordered" evidence="10">
    <location>
        <begin position="355"/>
        <end position="426"/>
    </location>
</feature>
<evidence type="ECO:0000313" key="13">
    <source>
        <dbReference type="EMBL" id="GEU28501.1"/>
    </source>
</evidence>
<dbReference type="Pfam" id="PF07733">
    <property type="entry name" value="DNA_pol3_alpha"/>
    <property type="match status" value="1"/>
</dbReference>
<dbReference type="Gene3D" id="1.10.150.870">
    <property type="match status" value="1"/>
</dbReference>
<keyword evidence="11" id="KW-1133">Transmembrane helix</keyword>
<evidence type="ECO:0000256" key="1">
    <source>
        <dbReference type="ARBA" id="ARBA00012417"/>
    </source>
</evidence>
<evidence type="ECO:0000256" key="5">
    <source>
        <dbReference type="ARBA" id="ARBA00022705"/>
    </source>
</evidence>
<feature type="compositionally biased region" description="Basic and acidic residues" evidence="10">
    <location>
        <begin position="50"/>
        <end position="59"/>
    </location>
</feature>
<dbReference type="GO" id="GO:0006281">
    <property type="term" value="P:DNA repair"/>
    <property type="evidence" value="ECO:0007669"/>
    <property type="project" value="UniProtKB-KW"/>
</dbReference>
<dbReference type="CDD" id="cd04485">
    <property type="entry name" value="DnaE_OBF"/>
    <property type="match status" value="1"/>
</dbReference>
<evidence type="ECO:0000256" key="8">
    <source>
        <dbReference type="ARBA" id="ARBA00023204"/>
    </source>
</evidence>
<feature type="region of interest" description="Disordered" evidence="10">
    <location>
        <begin position="120"/>
        <end position="140"/>
    </location>
</feature>
<dbReference type="Pfam" id="PF14579">
    <property type="entry name" value="HHH_6"/>
    <property type="match status" value="1"/>
</dbReference>
<evidence type="ECO:0000256" key="10">
    <source>
        <dbReference type="SAM" id="MobiDB-lite"/>
    </source>
</evidence>
<feature type="transmembrane region" description="Helical" evidence="11">
    <location>
        <begin position="1473"/>
        <end position="1499"/>
    </location>
</feature>
<keyword evidence="4" id="KW-0548">Nucleotidyltransferase</keyword>
<dbReference type="EMBL" id="BKCJ010000007">
    <property type="protein sequence ID" value="GEU28501.1"/>
    <property type="molecule type" value="Genomic_DNA"/>
</dbReference>
<sequence>MQPGRRGARPPGCQGMRPAPGDRQPDGHHARGRQSAVQPDHRGHQQKWLRQLERTDHRGPHARRQGYLPGASARHCPAGRRPGPPARPARLPVHPGPQVLRAIRRGGATGAVAAAQRAGPSAHRPHAAPPHQGWAAPRHDRRHLGRVRHTRRGHRRRVHARAVVQAAAGHHDRDPPRHPGSPVRLQAGAQCRAAPALARAARQPVSTRSARRIGAAGATVHVFARRTALRVPARAGAGRRNAQELPAQGGLYRRPLALSARHPGQCAGIARARAGHYRRPAIRGVFLDRVRHRPLCPLAAHPVPGTGLGRQFGRVLLPGRDRGRPVAWHIAVRTVFIEGTQRAARYRHRLRTPAARGSAAIRVPQIRPHARGADGRGDLVPSQKRAARRGQGAGRGPDGGGQGGQGLAQLGRPRRPGTAPARLRQHPGGFVISHTKLCRLVPIENAAMADRSIVQWDKDDLDAVGLMKIDLLALGMLSCIRRTLELVSERRGHRFEMGDIPAEDPATYEMICQADTIGVFQIESRAQMSMLPRLRPQTFYDLVIEVAIVRPGPIQGDMIHPYLRRRQGIDPVSYHSEAIKGVLERTLGIPIFQEQVMQIAIVAGGFTAGEADQLRRAMAAWKRKGGLGPFQEKLKAGMDARGYPPEFAETIFNQIKGFAEYGFPESHASSFALLAYASSWLKCHEPAAFLAALLNSQPMGFYSRSALVQDARRHGVEVRPVDVLTSVWDASLEPALHGAQPAVRLGFNNVDGMEQEAAWRIEEARAVAPFASTSDLAARANLNAGHMTHLASANALESLAGHRRQAMWQAASSVPDKGLLRAATMAEDVVALDAPSAAESVVADYRHLGLTLGRHPISFLRDRLLKMRFIPSDVLMGFSNGQLARACGIVTVRQRPATAKGVVFITIEDEAGSVNVICWKSLVEEQRREKLSRGNPFAHHRTDRRHPVRACPDSHLCRQDVRGARAPPPAPCGPVPSAGRSGGGVRFLGVRADPVHGADQRWPGCDCLCGIAPVHGAAVRVHSDGGGGLAPGAGRRAARAAGVVAALAGAYRTGAGLVRAGAGAADRLADYRTGGNDPGGTDAGAAGLPRRHAGTVEICGAGRAVRQRVHRRHIDVVRGAASLDGGGHLAVGQRFHGQPRRQRTGATGAAGRHADSPGVPGRGGGVRPPSGAVPRPVHAVPRLYVRLPALPVALDHQGSAAGRLLPGRAGGAGRDAAVVVAAHRREPVAAGAVLWRHGPDGNHRQCRPHLPRLADRRHLAAGAIHVDGGGRDRRRSDRDRQRAQSGRRGAAAARLQRRIDRRTRDTNPASEADMKRVTGIGGIFFHAQDPVALRAWYQRHLGIDVQTWGGAAFPWTDDAGQATAGSTIWSINGGAIDAADGAPFAPGKASFMVNYRVDDLDALLQALRDEGCQVLDPADDSDYGKFGWVIDPEGNKHHARGVRSRPGIEFQRGIAAAPGVIKRIDLRHAQQQFSAPVVIVDAVGVAVIFPAGVAALRLVRDLGRRVVRQAVEGQALARQLHLVNGAHHAVALAADQDRGHAGKGAVAGQHFLHGGIGAQAGTVPHHAQRAHRAVAGAEHGAGMQPHCSKQVWIIERQDVGHAGAGRNAGHVNARAVDGIVVDRLDDHGNDGGHVAAAVLRGAVEPFPAALGLAADQLLRVQHGVALALGPLVHARALRELGSALVAAVQHDDQGQAPGGRVVGYVVRDVEPVAHLVAAGAVDVGSEPLALRAHA</sequence>
<dbReference type="PANTHER" id="PTHR32294:SF4">
    <property type="entry name" value="ERROR-PRONE DNA POLYMERASE"/>
    <property type="match status" value="1"/>
</dbReference>
<feature type="compositionally biased region" description="Low complexity" evidence="10">
    <location>
        <begin position="1283"/>
        <end position="1294"/>
    </location>
</feature>